<keyword evidence="1" id="KW-0812">Transmembrane</keyword>
<name>A0A1G8UM18_9RHOB</name>
<organism evidence="2 3">
    <name type="scientific">Aliiruegeria lutimaris</name>
    <dbReference type="NCBI Taxonomy" id="571298"/>
    <lineage>
        <taxon>Bacteria</taxon>
        <taxon>Pseudomonadati</taxon>
        <taxon>Pseudomonadota</taxon>
        <taxon>Alphaproteobacteria</taxon>
        <taxon>Rhodobacterales</taxon>
        <taxon>Roseobacteraceae</taxon>
        <taxon>Aliiruegeria</taxon>
    </lineage>
</organism>
<dbReference type="Proteomes" id="UP000199382">
    <property type="component" value="Unassembled WGS sequence"/>
</dbReference>
<keyword evidence="3" id="KW-1185">Reference proteome</keyword>
<evidence type="ECO:0008006" key="4">
    <source>
        <dbReference type="Google" id="ProtNLM"/>
    </source>
</evidence>
<keyword evidence="1" id="KW-0472">Membrane</keyword>
<protein>
    <recommendedName>
        <fullName evidence="4">Tripartite ATP-independent transporter, DctM component</fullName>
    </recommendedName>
</protein>
<evidence type="ECO:0000313" key="2">
    <source>
        <dbReference type="EMBL" id="SDJ54205.1"/>
    </source>
</evidence>
<accession>A0A1G8UM18</accession>
<dbReference type="AlphaFoldDB" id="A0A1G8UM18"/>
<feature type="transmembrane region" description="Helical" evidence="1">
    <location>
        <begin position="6"/>
        <end position="27"/>
    </location>
</feature>
<evidence type="ECO:0000313" key="3">
    <source>
        <dbReference type="Proteomes" id="UP000199382"/>
    </source>
</evidence>
<gene>
    <name evidence="2" type="ORF">SAMN04488026_101941</name>
</gene>
<sequence>MILVIILGIFIILGCFMDSLAMILVVMPFFGVEILRIGLLLVLPGLSLFLPHLLSGN</sequence>
<keyword evidence="1" id="KW-1133">Transmembrane helix</keyword>
<dbReference type="EMBL" id="FNEK01000019">
    <property type="protein sequence ID" value="SDJ54205.1"/>
    <property type="molecule type" value="Genomic_DNA"/>
</dbReference>
<reference evidence="2 3" key="1">
    <citation type="submission" date="2016-10" db="EMBL/GenBank/DDBJ databases">
        <authorList>
            <person name="de Groot N.N."/>
        </authorList>
    </citation>
    <scope>NUCLEOTIDE SEQUENCE [LARGE SCALE GENOMIC DNA]</scope>
    <source>
        <strain evidence="2 3">DSM 25294</strain>
    </source>
</reference>
<feature type="transmembrane region" description="Helical" evidence="1">
    <location>
        <begin position="34"/>
        <end position="54"/>
    </location>
</feature>
<evidence type="ECO:0000256" key="1">
    <source>
        <dbReference type="SAM" id="Phobius"/>
    </source>
</evidence>
<dbReference type="RefSeq" id="WP_170844531.1">
    <property type="nucleotide sequence ID" value="NZ_FNEK01000019.1"/>
</dbReference>
<proteinExistence type="predicted"/>